<evidence type="ECO:0000256" key="1">
    <source>
        <dbReference type="SAM" id="Coils"/>
    </source>
</evidence>
<organism evidence="2 3">
    <name type="scientific">Alosa alosa</name>
    <name type="common">allis shad</name>
    <dbReference type="NCBI Taxonomy" id="278164"/>
    <lineage>
        <taxon>Eukaryota</taxon>
        <taxon>Metazoa</taxon>
        <taxon>Chordata</taxon>
        <taxon>Craniata</taxon>
        <taxon>Vertebrata</taxon>
        <taxon>Euteleostomi</taxon>
        <taxon>Actinopterygii</taxon>
        <taxon>Neopterygii</taxon>
        <taxon>Teleostei</taxon>
        <taxon>Clupei</taxon>
        <taxon>Clupeiformes</taxon>
        <taxon>Clupeoidei</taxon>
        <taxon>Clupeidae</taxon>
        <taxon>Alosa</taxon>
    </lineage>
</organism>
<name>A0AAV6GJH0_9TELE</name>
<gene>
    <name evidence="2" type="ORF">AALO_G00145260</name>
</gene>
<dbReference type="EMBL" id="JADWDJ010000010">
    <property type="protein sequence ID" value="KAG5275248.1"/>
    <property type="molecule type" value="Genomic_DNA"/>
</dbReference>
<proteinExistence type="predicted"/>
<dbReference type="Proteomes" id="UP000823561">
    <property type="component" value="Chromosome 10"/>
</dbReference>
<dbReference type="AlphaFoldDB" id="A0AAV6GJH0"/>
<accession>A0AAV6GJH0</accession>
<comment type="caution">
    <text evidence="2">The sequence shown here is derived from an EMBL/GenBank/DDBJ whole genome shotgun (WGS) entry which is preliminary data.</text>
</comment>
<protein>
    <submittedName>
        <fullName evidence="2">Uncharacterized protein</fullName>
    </submittedName>
</protein>
<keyword evidence="3" id="KW-1185">Reference proteome</keyword>
<sequence>MPLLHVWDRARLAEVNLQLRRHPALEDVSSLEKDAAALEDVSSLEKVVRDLQHKEDLEKMKIKDPIGLLLHQKRMELVQMENLTQRMRQLERENQHLKQDMETRREMERIHQSNMMELERKMNMLEQVSGPQITSLHSIIEEMSQRLRKLETANLIMNEEMKAWMERELQINIKMKEQQLLSQQEIASIQKMNEKLLQSSGKLREHSTEVTFTRRSPLSHCGKWDSKVFATLTRHGQRSAA</sequence>
<keyword evidence="1" id="KW-0175">Coiled coil</keyword>
<reference evidence="2" key="1">
    <citation type="submission" date="2020-10" db="EMBL/GenBank/DDBJ databases">
        <title>Chromosome-scale genome assembly of the Allis shad, Alosa alosa.</title>
        <authorList>
            <person name="Margot Z."/>
            <person name="Christophe K."/>
            <person name="Cabau C."/>
            <person name="Louis A."/>
            <person name="Berthelot C."/>
            <person name="Parey E."/>
            <person name="Roest Crollius H."/>
            <person name="Montfort J."/>
            <person name="Robinson-Rechavi M."/>
            <person name="Bucao C."/>
            <person name="Bouchez O."/>
            <person name="Gislard M."/>
            <person name="Lluch J."/>
            <person name="Milhes M."/>
            <person name="Lampietro C."/>
            <person name="Lopez Roques C."/>
            <person name="Donnadieu C."/>
            <person name="Braasch I."/>
            <person name="Desvignes T."/>
            <person name="Postlethwait J."/>
            <person name="Bobe J."/>
            <person name="Guiguen Y."/>
        </authorList>
    </citation>
    <scope>NUCLEOTIDE SEQUENCE</scope>
    <source>
        <strain evidence="2">M-15738</strain>
        <tissue evidence="2">Blood</tissue>
    </source>
</reference>
<evidence type="ECO:0000313" key="2">
    <source>
        <dbReference type="EMBL" id="KAG5275248.1"/>
    </source>
</evidence>
<evidence type="ECO:0000313" key="3">
    <source>
        <dbReference type="Proteomes" id="UP000823561"/>
    </source>
</evidence>
<feature type="coiled-coil region" evidence="1">
    <location>
        <begin position="73"/>
        <end position="167"/>
    </location>
</feature>